<dbReference type="GO" id="GO:0005615">
    <property type="term" value="C:extracellular space"/>
    <property type="evidence" value="ECO:0007669"/>
    <property type="project" value="TreeGrafter"/>
</dbReference>
<accession>A0A834MFD9</accession>
<dbReference type="SUPFAM" id="SSF52058">
    <property type="entry name" value="L domain-like"/>
    <property type="match status" value="1"/>
</dbReference>
<dbReference type="InterPro" id="IPR032675">
    <property type="entry name" value="LRR_dom_sf"/>
</dbReference>
<keyword evidence="1" id="KW-0433">Leucine-rich repeat</keyword>
<keyword evidence="6" id="KW-1185">Reference proteome</keyword>
<feature type="chain" id="PRO_5032340089" evidence="4">
    <location>
        <begin position="25"/>
        <end position="322"/>
    </location>
</feature>
<dbReference type="SMART" id="SM00365">
    <property type="entry name" value="LRR_SD22"/>
    <property type="match status" value="3"/>
</dbReference>
<evidence type="ECO:0000256" key="2">
    <source>
        <dbReference type="ARBA" id="ARBA00022729"/>
    </source>
</evidence>
<dbReference type="InterPro" id="IPR001611">
    <property type="entry name" value="Leu-rich_rpt"/>
</dbReference>
<dbReference type="PRINTS" id="PR00019">
    <property type="entry name" value="LEURICHRPT"/>
</dbReference>
<protein>
    <submittedName>
        <fullName evidence="5">Uncharacterized protein</fullName>
    </submittedName>
</protein>
<name>A0A834MFD9_RHYFE</name>
<dbReference type="SMART" id="SM00369">
    <property type="entry name" value="LRR_TYP"/>
    <property type="match status" value="7"/>
</dbReference>
<keyword evidence="3" id="KW-0677">Repeat</keyword>
<reference evidence="5" key="1">
    <citation type="submission" date="2020-08" db="EMBL/GenBank/DDBJ databases">
        <title>Genome sequencing and assembly of the red palm weevil Rhynchophorus ferrugineus.</title>
        <authorList>
            <person name="Dias G.B."/>
            <person name="Bergman C.M."/>
            <person name="Manee M."/>
        </authorList>
    </citation>
    <scope>NUCLEOTIDE SEQUENCE</scope>
    <source>
        <strain evidence="5">AA-2017</strain>
        <tissue evidence="5">Whole larva</tissue>
    </source>
</reference>
<sequence>METAFHSYITMLLLLSVLVDKMVAISQLSDLNNKCSYTMNKVILTCADLEEVNQNLEPLLTDDTRVLILKKCKDVNLIQGKRFERDHPNLNNYQIIASERFYVDQHSFYGLTNLKYLYIQKTPWKEILENSFKGLKNLQVLNLVNNRIKILNKKSFAQLTNLESLDLSQNSLETLGSHIFKSLENLETLYLLKNNIATISHNSFEGLQHLINLMLAHNNLEQIEVSTFNGLKSLKHLNLEFNSIEKIVGDFDLPKLQFLNLGHNKLIHIHNSVFKNCKDLESVDLSYNNIQQLNHDPFLGLKILRHLNLMQNNISRERERQK</sequence>
<evidence type="ECO:0000313" key="6">
    <source>
        <dbReference type="Proteomes" id="UP000625711"/>
    </source>
</evidence>
<evidence type="ECO:0000256" key="3">
    <source>
        <dbReference type="ARBA" id="ARBA00022737"/>
    </source>
</evidence>
<dbReference type="PANTHER" id="PTHR24373">
    <property type="entry name" value="SLIT RELATED LEUCINE-RICH REPEAT NEURONAL PROTEIN"/>
    <property type="match status" value="1"/>
</dbReference>
<dbReference type="InterPro" id="IPR003591">
    <property type="entry name" value="Leu-rich_rpt_typical-subtyp"/>
</dbReference>
<dbReference type="AlphaFoldDB" id="A0A834MFD9"/>
<keyword evidence="2 4" id="KW-0732">Signal</keyword>
<dbReference type="PROSITE" id="PS51450">
    <property type="entry name" value="LRR"/>
    <property type="match status" value="6"/>
</dbReference>
<dbReference type="InterPro" id="IPR026906">
    <property type="entry name" value="LRR_5"/>
</dbReference>
<evidence type="ECO:0000256" key="1">
    <source>
        <dbReference type="ARBA" id="ARBA00022614"/>
    </source>
</evidence>
<dbReference type="Gene3D" id="3.80.10.10">
    <property type="entry name" value="Ribonuclease Inhibitor"/>
    <property type="match status" value="3"/>
</dbReference>
<evidence type="ECO:0000256" key="4">
    <source>
        <dbReference type="SAM" id="SignalP"/>
    </source>
</evidence>
<organism evidence="5 6">
    <name type="scientific">Rhynchophorus ferrugineus</name>
    <name type="common">Red palm weevil</name>
    <name type="synonym">Curculio ferrugineus</name>
    <dbReference type="NCBI Taxonomy" id="354439"/>
    <lineage>
        <taxon>Eukaryota</taxon>
        <taxon>Metazoa</taxon>
        <taxon>Ecdysozoa</taxon>
        <taxon>Arthropoda</taxon>
        <taxon>Hexapoda</taxon>
        <taxon>Insecta</taxon>
        <taxon>Pterygota</taxon>
        <taxon>Neoptera</taxon>
        <taxon>Endopterygota</taxon>
        <taxon>Coleoptera</taxon>
        <taxon>Polyphaga</taxon>
        <taxon>Cucujiformia</taxon>
        <taxon>Curculionidae</taxon>
        <taxon>Dryophthorinae</taxon>
        <taxon>Rhynchophorus</taxon>
    </lineage>
</organism>
<dbReference type="PANTHER" id="PTHR24373:SF395">
    <property type="entry name" value="IG-LIKE DOMAIN-CONTAINING PROTEIN"/>
    <property type="match status" value="1"/>
</dbReference>
<dbReference type="OrthoDB" id="676979at2759"/>
<dbReference type="InterPro" id="IPR050328">
    <property type="entry name" value="Dev_Immune_Receptor"/>
</dbReference>
<comment type="caution">
    <text evidence="5">The sequence shown here is derived from an EMBL/GenBank/DDBJ whole genome shotgun (WGS) entry which is preliminary data.</text>
</comment>
<proteinExistence type="predicted"/>
<gene>
    <name evidence="5" type="ORF">GWI33_002782</name>
</gene>
<dbReference type="Pfam" id="PF13306">
    <property type="entry name" value="LRR_5"/>
    <property type="match status" value="1"/>
</dbReference>
<dbReference type="GO" id="GO:0031012">
    <property type="term" value="C:extracellular matrix"/>
    <property type="evidence" value="ECO:0007669"/>
    <property type="project" value="TreeGrafter"/>
</dbReference>
<dbReference type="EMBL" id="JAACXV010000178">
    <property type="protein sequence ID" value="KAF7282341.1"/>
    <property type="molecule type" value="Genomic_DNA"/>
</dbReference>
<dbReference type="Proteomes" id="UP000625711">
    <property type="component" value="Unassembled WGS sequence"/>
</dbReference>
<dbReference type="Pfam" id="PF13855">
    <property type="entry name" value="LRR_8"/>
    <property type="match status" value="1"/>
</dbReference>
<evidence type="ECO:0000313" key="5">
    <source>
        <dbReference type="EMBL" id="KAF7282341.1"/>
    </source>
</evidence>
<feature type="signal peptide" evidence="4">
    <location>
        <begin position="1"/>
        <end position="24"/>
    </location>
</feature>